<keyword evidence="3 6" id="KW-0812">Transmembrane</keyword>
<dbReference type="AlphaFoldDB" id="A0A9W6P530"/>
<evidence type="ECO:0000256" key="1">
    <source>
        <dbReference type="ARBA" id="ARBA00004370"/>
    </source>
</evidence>
<feature type="compositionally biased region" description="Low complexity" evidence="7">
    <location>
        <begin position="239"/>
        <end position="249"/>
    </location>
</feature>
<dbReference type="Proteomes" id="UP001165092">
    <property type="component" value="Unassembled WGS sequence"/>
</dbReference>
<accession>A0A9W6P530</accession>
<dbReference type="PANTHER" id="PTHR23427">
    <property type="entry name" value="SURFEIT LOCUS PROTEIN"/>
    <property type="match status" value="1"/>
</dbReference>
<evidence type="ECO:0000256" key="6">
    <source>
        <dbReference type="RuleBase" id="RU363076"/>
    </source>
</evidence>
<evidence type="ECO:0000313" key="8">
    <source>
        <dbReference type="EMBL" id="GLU47247.1"/>
    </source>
</evidence>
<dbReference type="EMBL" id="BSQG01000002">
    <property type="protein sequence ID" value="GLU47247.1"/>
    <property type="molecule type" value="Genomic_DNA"/>
</dbReference>
<keyword evidence="4 6" id="KW-1133">Transmembrane helix</keyword>
<reference evidence="8" key="1">
    <citation type="submission" date="2023-02" db="EMBL/GenBank/DDBJ databases">
        <title>Nocardiopsis ansamitocini NBRC 112285.</title>
        <authorList>
            <person name="Ichikawa N."/>
            <person name="Sato H."/>
            <person name="Tonouchi N."/>
        </authorList>
    </citation>
    <scope>NUCLEOTIDE SEQUENCE</scope>
    <source>
        <strain evidence="8">NBRC 112285</strain>
    </source>
</reference>
<comment type="subcellular location">
    <subcellularLocation>
        <location evidence="6">Cell membrane</location>
        <topology evidence="6">Multi-pass membrane protein</topology>
    </subcellularLocation>
    <subcellularLocation>
        <location evidence="1">Membrane</location>
    </subcellularLocation>
</comment>
<dbReference type="PANTHER" id="PTHR23427:SF2">
    <property type="entry name" value="SURFEIT LOCUS PROTEIN 1"/>
    <property type="match status" value="1"/>
</dbReference>
<evidence type="ECO:0000313" key="9">
    <source>
        <dbReference type="Proteomes" id="UP001165092"/>
    </source>
</evidence>
<protein>
    <recommendedName>
        <fullName evidence="6">SURF1-like protein</fullName>
    </recommendedName>
</protein>
<evidence type="ECO:0000256" key="7">
    <source>
        <dbReference type="SAM" id="MobiDB-lite"/>
    </source>
</evidence>
<keyword evidence="5 6" id="KW-0472">Membrane</keyword>
<gene>
    <name evidence="8" type="ORF">Nans01_15980</name>
</gene>
<feature type="compositionally biased region" description="Low complexity" evidence="7">
    <location>
        <begin position="259"/>
        <end position="270"/>
    </location>
</feature>
<organism evidence="8 9">
    <name type="scientific">Nocardiopsis ansamitocini</name>
    <dbReference type="NCBI Taxonomy" id="1670832"/>
    <lineage>
        <taxon>Bacteria</taxon>
        <taxon>Bacillati</taxon>
        <taxon>Actinomycetota</taxon>
        <taxon>Actinomycetes</taxon>
        <taxon>Streptosporangiales</taxon>
        <taxon>Nocardiopsidaceae</taxon>
        <taxon>Nocardiopsis</taxon>
    </lineage>
</organism>
<dbReference type="InterPro" id="IPR045214">
    <property type="entry name" value="Surf1/Surf4"/>
</dbReference>
<evidence type="ECO:0000256" key="3">
    <source>
        <dbReference type="ARBA" id="ARBA00022692"/>
    </source>
</evidence>
<dbReference type="CDD" id="cd06662">
    <property type="entry name" value="SURF1"/>
    <property type="match status" value="1"/>
</dbReference>
<keyword evidence="9" id="KW-1185">Reference proteome</keyword>
<proteinExistence type="inferred from homology"/>
<sequence length="270" mass="28704">MLAFHALVLLVIPSFIVLGQWQYDRSVLKSEAVALQEANLSAAPVPVEELAQVGAGLPREDRWRSVTATGTFDSEHELLVRNRDGARGVGLYVVTPLVTSEGTGLLVNRGWVPQPPTSTEQPEVPAPPAGEVTVTGRLQFSETPENTGIRVRDGLPEGQIMLIDVDAIAGTVPYPLYGGFAELTDQEPVSDPAPERVPVPEVDTGMNFSYAVQWWVFSLIAVVGWVFLVRRELKDAENGTAGPPASGSGPDPGPPPSTGPRTGPPAKMGA</sequence>
<comment type="caution">
    <text evidence="8">The sequence shown here is derived from an EMBL/GenBank/DDBJ whole genome shotgun (WGS) entry which is preliminary data.</text>
</comment>
<evidence type="ECO:0000256" key="5">
    <source>
        <dbReference type="ARBA" id="ARBA00023136"/>
    </source>
</evidence>
<feature type="region of interest" description="Disordered" evidence="7">
    <location>
        <begin position="236"/>
        <end position="270"/>
    </location>
</feature>
<dbReference type="InterPro" id="IPR002994">
    <property type="entry name" value="Surf1/Shy1"/>
</dbReference>
<name>A0A9W6P530_9ACTN</name>
<comment type="caution">
    <text evidence="6">Lacks conserved residue(s) required for the propagation of feature annotation.</text>
</comment>
<evidence type="ECO:0000256" key="4">
    <source>
        <dbReference type="ARBA" id="ARBA00022989"/>
    </source>
</evidence>
<dbReference type="GO" id="GO:0005886">
    <property type="term" value="C:plasma membrane"/>
    <property type="evidence" value="ECO:0007669"/>
    <property type="project" value="UniProtKB-SubCell"/>
</dbReference>
<dbReference type="PROSITE" id="PS50895">
    <property type="entry name" value="SURF1"/>
    <property type="match status" value="1"/>
</dbReference>
<feature type="transmembrane region" description="Helical" evidence="6">
    <location>
        <begin position="208"/>
        <end position="228"/>
    </location>
</feature>
<evidence type="ECO:0000256" key="2">
    <source>
        <dbReference type="ARBA" id="ARBA00007165"/>
    </source>
</evidence>
<dbReference type="Pfam" id="PF02104">
    <property type="entry name" value="SURF1"/>
    <property type="match status" value="1"/>
</dbReference>
<comment type="similarity">
    <text evidence="2 6">Belongs to the SURF1 family.</text>
</comment>
<keyword evidence="6" id="KW-1003">Cell membrane</keyword>